<name>L8H5G6_ACACF</name>
<dbReference type="Proteomes" id="UP000011083">
    <property type="component" value="Unassembled WGS sequence"/>
</dbReference>
<organism evidence="2 3">
    <name type="scientific">Acanthamoeba castellanii (strain ATCC 30010 / Neff)</name>
    <dbReference type="NCBI Taxonomy" id="1257118"/>
    <lineage>
        <taxon>Eukaryota</taxon>
        <taxon>Amoebozoa</taxon>
        <taxon>Discosea</taxon>
        <taxon>Longamoebia</taxon>
        <taxon>Centramoebida</taxon>
        <taxon>Acanthamoebidae</taxon>
        <taxon>Acanthamoeba</taxon>
    </lineage>
</organism>
<feature type="domain" description="Proliferating cell nuclear antigen PCNA C-terminal" evidence="1">
    <location>
        <begin position="98"/>
        <end position="225"/>
    </location>
</feature>
<dbReference type="GO" id="GO:0003677">
    <property type="term" value="F:DNA binding"/>
    <property type="evidence" value="ECO:0007669"/>
    <property type="project" value="InterPro"/>
</dbReference>
<dbReference type="PANTHER" id="PTHR11352">
    <property type="entry name" value="PROLIFERATING CELL NUCLEAR ANTIGEN"/>
    <property type="match status" value="1"/>
</dbReference>
<evidence type="ECO:0000259" key="1">
    <source>
        <dbReference type="Pfam" id="PF02747"/>
    </source>
</evidence>
<evidence type="ECO:0000313" key="3">
    <source>
        <dbReference type="Proteomes" id="UP000011083"/>
    </source>
</evidence>
<dbReference type="GO" id="GO:0006298">
    <property type="term" value="P:mismatch repair"/>
    <property type="evidence" value="ECO:0007669"/>
    <property type="project" value="TreeGrafter"/>
</dbReference>
<dbReference type="STRING" id="1257118.L8H5G6"/>
<dbReference type="AlphaFoldDB" id="L8H5G6"/>
<dbReference type="Gene3D" id="3.70.10.10">
    <property type="match status" value="1"/>
</dbReference>
<protein>
    <submittedName>
        <fullName evidence="2">Proliferating cell nuclear antigen, cterminal domain containing protein</fullName>
    </submittedName>
</protein>
<evidence type="ECO:0000313" key="2">
    <source>
        <dbReference type="EMBL" id="ELR20462.1"/>
    </source>
</evidence>
<dbReference type="InterPro" id="IPR022649">
    <property type="entry name" value="Pr_cel_nuc_antig_C"/>
</dbReference>
<dbReference type="GO" id="GO:0019985">
    <property type="term" value="P:translesion synthesis"/>
    <property type="evidence" value="ECO:0007669"/>
    <property type="project" value="TreeGrafter"/>
</dbReference>
<dbReference type="GO" id="GO:0030337">
    <property type="term" value="F:DNA polymerase processivity factor activity"/>
    <property type="evidence" value="ECO:0007669"/>
    <property type="project" value="InterPro"/>
</dbReference>
<dbReference type="PANTHER" id="PTHR11352:SF0">
    <property type="entry name" value="PROLIFERATING CELL NUCLEAR ANTIGEN"/>
    <property type="match status" value="1"/>
</dbReference>
<dbReference type="InterPro" id="IPR046938">
    <property type="entry name" value="DNA_clamp_sf"/>
</dbReference>
<dbReference type="RefSeq" id="XP_004367487.1">
    <property type="nucleotide sequence ID" value="XM_004367430.1"/>
</dbReference>
<keyword evidence="3" id="KW-1185">Reference proteome</keyword>
<dbReference type="SUPFAM" id="SSF55979">
    <property type="entry name" value="DNA clamp"/>
    <property type="match status" value="2"/>
</dbReference>
<proteinExistence type="predicted"/>
<dbReference type="GO" id="GO:0006272">
    <property type="term" value="P:leading strand elongation"/>
    <property type="evidence" value="ECO:0007669"/>
    <property type="project" value="TreeGrafter"/>
</dbReference>
<sequence>MQFYAELTHPLSFAKLVKMLNALLDTVNIDINEEGLHILTLDMLKRVKKYDHLVLSLANDDPDCPLTVIVNSSQGDVDKKSVYQLSQMTLLNHERIHIPDRQYPCEVLLPPQVLADACLDLYGLGQELRVEVKRGSGVSFSVENALTTAKVSLRETKGSETGILAIHTQQDHSELFAFKFFAAIAKGCASLPDCEALLLQLGPGAPLSLLCQLTNTGHLNFFLAPLIPGDD</sequence>
<dbReference type="VEuPathDB" id="AmoebaDB:ACA1_206010"/>
<dbReference type="KEGG" id="acan:ACA1_206010"/>
<reference evidence="2 3" key="1">
    <citation type="journal article" date="2013" name="Genome Biol.">
        <title>Genome of Acanthamoeba castellanii highlights extensive lateral gene transfer and early evolution of tyrosine kinase signaling.</title>
        <authorList>
            <person name="Clarke M."/>
            <person name="Lohan A.J."/>
            <person name="Liu B."/>
            <person name="Lagkouvardos I."/>
            <person name="Roy S."/>
            <person name="Zafar N."/>
            <person name="Bertelli C."/>
            <person name="Schilde C."/>
            <person name="Kianianmomeni A."/>
            <person name="Burglin T.R."/>
            <person name="Frech C."/>
            <person name="Turcotte B."/>
            <person name="Kopec K.O."/>
            <person name="Synnott J.M."/>
            <person name="Choo C."/>
            <person name="Paponov I."/>
            <person name="Finkler A."/>
            <person name="Soon Heng Tan C."/>
            <person name="Hutchins A.P."/>
            <person name="Weinmeier T."/>
            <person name="Rattei T."/>
            <person name="Chu J.S."/>
            <person name="Gimenez G."/>
            <person name="Irimia M."/>
            <person name="Rigden D.J."/>
            <person name="Fitzpatrick D.A."/>
            <person name="Lorenzo-Morales J."/>
            <person name="Bateman A."/>
            <person name="Chiu C.H."/>
            <person name="Tang P."/>
            <person name="Hegemann P."/>
            <person name="Fromm H."/>
            <person name="Raoult D."/>
            <person name="Greub G."/>
            <person name="Miranda-Saavedra D."/>
            <person name="Chen N."/>
            <person name="Nash P."/>
            <person name="Ginger M.L."/>
            <person name="Horn M."/>
            <person name="Schaap P."/>
            <person name="Caler L."/>
            <person name="Loftus B."/>
        </authorList>
    </citation>
    <scope>NUCLEOTIDE SEQUENCE [LARGE SCALE GENOMIC DNA]</scope>
    <source>
        <strain evidence="2 3">Neff</strain>
    </source>
</reference>
<gene>
    <name evidence="2" type="ORF">ACA1_206010</name>
</gene>
<accession>L8H5G6</accession>
<dbReference type="OMA" id="FQCERAD"/>
<dbReference type="InterPro" id="IPR000730">
    <property type="entry name" value="Pr_cel_nuc_antig"/>
</dbReference>
<dbReference type="GO" id="GO:0006275">
    <property type="term" value="P:regulation of DNA replication"/>
    <property type="evidence" value="ECO:0007669"/>
    <property type="project" value="InterPro"/>
</dbReference>
<dbReference type="GeneID" id="14921319"/>
<dbReference type="EMBL" id="KB007916">
    <property type="protein sequence ID" value="ELR20462.1"/>
    <property type="molecule type" value="Genomic_DNA"/>
</dbReference>
<dbReference type="Pfam" id="PF02747">
    <property type="entry name" value="PCNA_C"/>
    <property type="match status" value="1"/>
</dbReference>
<dbReference type="GO" id="GO:0043626">
    <property type="term" value="C:PCNA complex"/>
    <property type="evidence" value="ECO:0007669"/>
    <property type="project" value="TreeGrafter"/>
</dbReference>